<dbReference type="GO" id="GO:0006355">
    <property type="term" value="P:regulation of DNA-templated transcription"/>
    <property type="evidence" value="ECO:0007669"/>
    <property type="project" value="InterPro"/>
</dbReference>
<dbReference type="InterPro" id="IPR016032">
    <property type="entry name" value="Sig_transdc_resp-reg_C-effctor"/>
</dbReference>
<dbReference type="SUPFAM" id="SSF46894">
    <property type="entry name" value="C-terminal effector domain of the bipartite response regulators"/>
    <property type="match status" value="1"/>
</dbReference>
<evidence type="ECO:0000256" key="2">
    <source>
        <dbReference type="ARBA" id="ARBA00023012"/>
    </source>
</evidence>
<keyword evidence="3" id="KW-0805">Transcription regulation</keyword>
<dbReference type="EMBL" id="FOAW01000002">
    <property type="protein sequence ID" value="SEK48691.1"/>
    <property type="molecule type" value="Genomic_DNA"/>
</dbReference>
<keyword evidence="4 6" id="KW-0238">DNA-binding</keyword>
<dbReference type="InterPro" id="IPR039420">
    <property type="entry name" value="WalR-like"/>
</dbReference>
<dbReference type="Proteomes" id="UP000198677">
    <property type="component" value="Unassembled WGS sequence"/>
</dbReference>
<sequence length="178" mass="19524">MIDSTLGQRDSNPDLILTLQFSNTGSTDRQQLVALANALRATAQELLPGVSTRARMDTAPTPAAAPSKPAVIDAPLVIDLPARQVFTRGVPVSLSHTEFEILSHLARRPRVVVSRRRLLELSGNLGERERAGRSVDVHVSRVRMKLGRYGWLVSTVRGTGYRFDPDPRVRIITEPVAA</sequence>
<keyword evidence="1" id="KW-0597">Phosphoprotein</keyword>
<dbReference type="Pfam" id="PF00486">
    <property type="entry name" value="Trans_reg_C"/>
    <property type="match status" value="1"/>
</dbReference>
<evidence type="ECO:0000256" key="5">
    <source>
        <dbReference type="ARBA" id="ARBA00023163"/>
    </source>
</evidence>
<evidence type="ECO:0000256" key="6">
    <source>
        <dbReference type="PROSITE-ProRule" id="PRU01091"/>
    </source>
</evidence>
<dbReference type="InterPro" id="IPR001867">
    <property type="entry name" value="OmpR/PhoB-type_DNA-bd"/>
</dbReference>
<dbReference type="GO" id="GO:0005829">
    <property type="term" value="C:cytosol"/>
    <property type="evidence" value="ECO:0007669"/>
    <property type="project" value="TreeGrafter"/>
</dbReference>
<organism evidence="8 9">
    <name type="scientific">Rhodococcus maanshanensis</name>
    <dbReference type="NCBI Taxonomy" id="183556"/>
    <lineage>
        <taxon>Bacteria</taxon>
        <taxon>Bacillati</taxon>
        <taxon>Actinomycetota</taxon>
        <taxon>Actinomycetes</taxon>
        <taxon>Mycobacteriales</taxon>
        <taxon>Nocardiaceae</taxon>
        <taxon>Rhodococcus</taxon>
    </lineage>
</organism>
<gene>
    <name evidence="8" type="ORF">SAMN05444583_10297</name>
</gene>
<evidence type="ECO:0000256" key="3">
    <source>
        <dbReference type="ARBA" id="ARBA00023015"/>
    </source>
</evidence>
<dbReference type="PANTHER" id="PTHR48111:SF1">
    <property type="entry name" value="TWO-COMPONENT RESPONSE REGULATOR ORR33"/>
    <property type="match status" value="1"/>
</dbReference>
<evidence type="ECO:0000256" key="4">
    <source>
        <dbReference type="ARBA" id="ARBA00023125"/>
    </source>
</evidence>
<dbReference type="PANTHER" id="PTHR48111">
    <property type="entry name" value="REGULATOR OF RPOS"/>
    <property type="match status" value="1"/>
</dbReference>
<proteinExistence type="predicted"/>
<dbReference type="InterPro" id="IPR036388">
    <property type="entry name" value="WH-like_DNA-bd_sf"/>
</dbReference>
<evidence type="ECO:0000256" key="1">
    <source>
        <dbReference type="ARBA" id="ARBA00022553"/>
    </source>
</evidence>
<dbReference type="SMART" id="SM00862">
    <property type="entry name" value="Trans_reg_C"/>
    <property type="match status" value="1"/>
</dbReference>
<protein>
    <submittedName>
        <fullName evidence="8">Transcriptional regulatory protein, C terminal</fullName>
    </submittedName>
</protein>
<evidence type="ECO:0000313" key="8">
    <source>
        <dbReference type="EMBL" id="SEK48691.1"/>
    </source>
</evidence>
<dbReference type="GO" id="GO:0000976">
    <property type="term" value="F:transcription cis-regulatory region binding"/>
    <property type="evidence" value="ECO:0007669"/>
    <property type="project" value="TreeGrafter"/>
</dbReference>
<feature type="DNA-binding region" description="OmpR/PhoB-type" evidence="6">
    <location>
        <begin position="66"/>
        <end position="165"/>
    </location>
</feature>
<accession>A0A1H7HEI9</accession>
<keyword evidence="5" id="KW-0804">Transcription</keyword>
<keyword evidence="9" id="KW-1185">Reference proteome</keyword>
<dbReference type="RefSeq" id="WP_072750520.1">
    <property type="nucleotide sequence ID" value="NZ_FOAW01000002.1"/>
</dbReference>
<dbReference type="OrthoDB" id="8927943at2"/>
<dbReference type="CDD" id="cd00383">
    <property type="entry name" value="trans_reg_C"/>
    <property type="match status" value="1"/>
</dbReference>
<dbReference type="Gene3D" id="1.10.10.10">
    <property type="entry name" value="Winged helix-like DNA-binding domain superfamily/Winged helix DNA-binding domain"/>
    <property type="match status" value="1"/>
</dbReference>
<evidence type="ECO:0000313" key="9">
    <source>
        <dbReference type="Proteomes" id="UP000198677"/>
    </source>
</evidence>
<reference evidence="9" key="1">
    <citation type="submission" date="2016-10" db="EMBL/GenBank/DDBJ databases">
        <authorList>
            <person name="Varghese N."/>
            <person name="Submissions S."/>
        </authorList>
    </citation>
    <scope>NUCLEOTIDE SEQUENCE [LARGE SCALE GENOMIC DNA]</scope>
    <source>
        <strain evidence="9">DSM 44675</strain>
    </source>
</reference>
<dbReference type="AlphaFoldDB" id="A0A1H7HEI9"/>
<dbReference type="GO" id="GO:0032993">
    <property type="term" value="C:protein-DNA complex"/>
    <property type="evidence" value="ECO:0007669"/>
    <property type="project" value="TreeGrafter"/>
</dbReference>
<dbReference type="GO" id="GO:0000156">
    <property type="term" value="F:phosphorelay response regulator activity"/>
    <property type="evidence" value="ECO:0007669"/>
    <property type="project" value="TreeGrafter"/>
</dbReference>
<feature type="domain" description="OmpR/PhoB-type" evidence="7">
    <location>
        <begin position="66"/>
        <end position="165"/>
    </location>
</feature>
<keyword evidence="2" id="KW-0902">Two-component regulatory system</keyword>
<name>A0A1H7HEI9_9NOCA</name>
<evidence type="ECO:0000259" key="7">
    <source>
        <dbReference type="PROSITE" id="PS51755"/>
    </source>
</evidence>
<dbReference type="PROSITE" id="PS51755">
    <property type="entry name" value="OMPR_PHOB"/>
    <property type="match status" value="1"/>
</dbReference>